<reference evidence="2 3" key="1">
    <citation type="journal article" date="2012" name="J. Bacteriol.">
        <title>Genome Sequence of Radiation-Resistant Modestobacter marinus Strain BC501, a Representative Actinobacterium That Thrives on Calcareous Stone Surfaces.</title>
        <authorList>
            <person name="Normand P."/>
            <person name="Gury J."/>
            <person name="Pujic P."/>
            <person name="Chouaia B."/>
            <person name="Crotti E."/>
            <person name="Brusetti L."/>
            <person name="Daffonchio D."/>
            <person name="Vacherie B."/>
            <person name="Barbe V."/>
            <person name="Medigue C."/>
            <person name="Calteau A."/>
            <person name="Ghodhbane-Gtari F."/>
            <person name="Essoussi I."/>
            <person name="Nouioui I."/>
            <person name="Abbassi-Ghozzi I."/>
            <person name="Gtari M."/>
        </authorList>
    </citation>
    <scope>NUCLEOTIDE SEQUENCE [LARGE SCALE GENOMIC DNA]</scope>
    <source>
        <strain evidence="3">BC 501</strain>
    </source>
</reference>
<name>I4EUH4_MODI5</name>
<gene>
    <name evidence="2" type="ordered locus">MODMU_1593</name>
</gene>
<sequence length="106" mass="11255">MLRSLRCCLNGKVVGALIAVGLLLWLLAPVSGTAALPLLLTLICPLSMGLMMWQMRRPGAGAVPEAGSSAVTTSGDEGAEVAALREELAMERARRQLAERNDQPRD</sequence>
<dbReference type="OMA" id="ERNDQPR"/>
<evidence type="ECO:0000313" key="2">
    <source>
        <dbReference type="EMBL" id="CCH87037.1"/>
    </source>
</evidence>
<accession>I4EUH4</accession>
<organism evidence="2 3">
    <name type="scientific">Modestobacter italicus (strain DSM 44449 / CECT 9708 / BC 501)</name>
    <dbReference type="NCBI Taxonomy" id="2732864"/>
    <lineage>
        <taxon>Bacteria</taxon>
        <taxon>Bacillati</taxon>
        <taxon>Actinomycetota</taxon>
        <taxon>Actinomycetes</taxon>
        <taxon>Geodermatophilales</taxon>
        <taxon>Geodermatophilaceae</taxon>
        <taxon>Modestobacter</taxon>
    </lineage>
</organism>
<evidence type="ECO:0000313" key="3">
    <source>
        <dbReference type="Proteomes" id="UP000006461"/>
    </source>
</evidence>
<feature type="transmembrane region" description="Helical" evidence="1">
    <location>
        <begin position="7"/>
        <end position="28"/>
    </location>
</feature>
<evidence type="ECO:0000256" key="1">
    <source>
        <dbReference type="SAM" id="Phobius"/>
    </source>
</evidence>
<protein>
    <recommendedName>
        <fullName evidence="4">DUF2933 domain-containing protein</fullName>
    </recommendedName>
</protein>
<dbReference type="STRING" id="477641.MODMU_1593"/>
<dbReference type="EMBL" id="FO203431">
    <property type="protein sequence ID" value="CCH87037.1"/>
    <property type="molecule type" value="Genomic_DNA"/>
</dbReference>
<dbReference type="HOGENOM" id="CLU_2220167_0_0_11"/>
<dbReference type="KEGG" id="mmar:MODMU_1593"/>
<keyword evidence="1" id="KW-1133">Transmembrane helix</keyword>
<dbReference type="Proteomes" id="UP000006461">
    <property type="component" value="Chromosome"/>
</dbReference>
<proteinExistence type="predicted"/>
<keyword evidence="3" id="KW-1185">Reference proteome</keyword>
<keyword evidence="1" id="KW-0812">Transmembrane</keyword>
<feature type="transmembrane region" description="Helical" evidence="1">
    <location>
        <begin position="34"/>
        <end position="53"/>
    </location>
</feature>
<keyword evidence="1" id="KW-0472">Membrane</keyword>
<evidence type="ECO:0008006" key="4">
    <source>
        <dbReference type="Google" id="ProtNLM"/>
    </source>
</evidence>
<dbReference type="AlphaFoldDB" id="I4EUH4"/>